<protein>
    <recommendedName>
        <fullName evidence="4">Transmembrane protein</fullName>
    </recommendedName>
</protein>
<keyword evidence="1" id="KW-0812">Transmembrane</keyword>
<feature type="transmembrane region" description="Helical" evidence="1">
    <location>
        <begin position="345"/>
        <end position="363"/>
    </location>
</feature>
<dbReference type="Proteomes" id="UP000243579">
    <property type="component" value="Unassembled WGS sequence"/>
</dbReference>
<keyword evidence="3" id="KW-1185">Reference proteome</keyword>
<evidence type="ECO:0000313" key="2">
    <source>
        <dbReference type="EMBL" id="OQR99366.1"/>
    </source>
</evidence>
<sequence length="644" mass="71206">MTLLGWYQGAWALCTYALFVSDVFRSGFGIEFTHRPMIEPHIFSDDGPYNYVVATVTVAGPTAPVDLGYYTSHPSALGLQAAAALLPLSPKPPTAAADLFSYLDAMATHLGSYGASPWNMRSHVQAAVRANANAYFEGNGLLGGMTDSNVSRTTWVVHFDQLNGTTGELCNDANDRPLFCEKTWAYCSWIQQRPRGSGTDVCDAENLWTAIEANAAALLAQYPGTTVDVTTIESESDPITYSGSGVLLSRSTYDVLVLSRVRRCGVAGHCTTSVVHDYRYEGSIAVTDVEEWFSTVRLLRVTGQSYNVLRFLSLVIGAYTSAGAKSVYGRVCEALSVLHRIPPQVVVYGSWIPLLCYTLALMIDATMFHGIQWRTLGAASGADWVQLAATHMRNVWLMALLIRIAVFFRIGSTWNTRTEWWGVKGHVYGLVSALSFLFIVKDPPPASSLVASWEIEASTAVALIHPNVFTAWNTKMSGLYEEGMAILVVLGLACGGAFFYWLGPRCCDGFKRGPHVQTMPLLFFAKTTSIPASAGVLWDATFLSVSWDADIFLPRAAFGKEHEKDRHRLLNLVALTDPLNYLWLHFHATRIALNKYRIEGTKEVFWHPQPEHKVNADRDDKDKATLIATALIKRLSWRDWIDCR</sequence>
<dbReference type="EMBL" id="JNBR01000070">
    <property type="protein sequence ID" value="OQR99366.1"/>
    <property type="molecule type" value="Genomic_DNA"/>
</dbReference>
<gene>
    <name evidence="2" type="ORF">ACHHYP_06895</name>
</gene>
<evidence type="ECO:0000313" key="3">
    <source>
        <dbReference type="Proteomes" id="UP000243579"/>
    </source>
</evidence>
<organism evidence="2 3">
    <name type="scientific">Achlya hypogyna</name>
    <name type="common">Oomycete</name>
    <name type="synonym">Protoachlya hypogyna</name>
    <dbReference type="NCBI Taxonomy" id="1202772"/>
    <lineage>
        <taxon>Eukaryota</taxon>
        <taxon>Sar</taxon>
        <taxon>Stramenopiles</taxon>
        <taxon>Oomycota</taxon>
        <taxon>Saprolegniomycetes</taxon>
        <taxon>Saprolegniales</taxon>
        <taxon>Achlyaceae</taxon>
        <taxon>Achlya</taxon>
    </lineage>
</organism>
<dbReference type="AlphaFoldDB" id="A0A1V9ZN08"/>
<proteinExistence type="predicted"/>
<evidence type="ECO:0000256" key="1">
    <source>
        <dbReference type="SAM" id="Phobius"/>
    </source>
</evidence>
<keyword evidence="1" id="KW-1133">Transmembrane helix</keyword>
<dbReference type="STRING" id="1202772.A0A1V9ZN08"/>
<evidence type="ECO:0008006" key="4">
    <source>
        <dbReference type="Google" id="ProtNLM"/>
    </source>
</evidence>
<feature type="transmembrane region" description="Helical" evidence="1">
    <location>
        <begin position="395"/>
        <end position="414"/>
    </location>
</feature>
<feature type="transmembrane region" description="Helical" evidence="1">
    <location>
        <begin position="420"/>
        <end position="440"/>
    </location>
</feature>
<keyword evidence="1" id="KW-0472">Membrane</keyword>
<feature type="transmembrane region" description="Helical" evidence="1">
    <location>
        <begin position="484"/>
        <end position="502"/>
    </location>
</feature>
<comment type="caution">
    <text evidence="2">The sequence shown here is derived from an EMBL/GenBank/DDBJ whole genome shotgun (WGS) entry which is preliminary data.</text>
</comment>
<dbReference type="OrthoDB" id="155125at2759"/>
<name>A0A1V9ZN08_ACHHY</name>
<reference evidence="2 3" key="1">
    <citation type="journal article" date="2014" name="Genome Biol. Evol.">
        <title>The secreted proteins of Achlya hypogyna and Thraustotheca clavata identify the ancestral oomycete secretome and reveal gene acquisitions by horizontal gene transfer.</title>
        <authorList>
            <person name="Misner I."/>
            <person name="Blouin N."/>
            <person name="Leonard G."/>
            <person name="Richards T.A."/>
            <person name="Lane C.E."/>
        </authorList>
    </citation>
    <scope>NUCLEOTIDE SEQUENCE [LARGE SCALE GENOMIC DNA]</scope>
    <source>
        <strain evidence="2 3">ATCC 48635</strain>
    </source>
</reference>
<accession>A0A1V9ZN08</accession>